<gene>
    <name evidence="1" type="ORF">SAMN05444411_102193</name>
</gene>
<dbReference type="AlphaFoldDB" id="A0A1H2WGG1"/>
<dbReference type="Proteomes" id="UP000199595">
    <property type="component" value="Unassembled WGS sequence"/>
</dbReference>
<dbReference type="Pfam" id="PF20050">
    <property type="entry name" value="DUF6452"/>
    <property type="match status" value="1"/>
</dbReference>
<protein>
    <submittedName>
        <fullName evidence="1">Uncharacterized protein</fullName>
    </submittedName>
</protein>
<keyword evidence="2" id="KW-1185">Reference proteome</keyword>
<dbReference type="EMBL" id="FNNJ01000002">
    <property type="protein sequence ID" value="SDW79627.1"/>
    <property type="molecule type" value="Genomic_DNA"/>
</dbReference>
<sequence length="149" mass="17090">MKKYLIVIIVSIAAILSCEKDDICLDGTTPNLIISFYNKDTLTDKKKVTSMDVWAEGMDSIYTSKSLDSIYLPLDLNNNTTVYNIRTNSLVDQITVNYTRNEIYVSRSCGYKFDFENVEVETTNEWINNVTLIDTIINHEQTAHIHITH</sequence>
<evidence type="ECO:0000313" key="2">
    <source>
        <dbReference type="Proteomes" id="UP000199595"/>
    </source>
</evidence>
<dbReference type="InterPro" id="IPR045607">
    <property type="entry name" value="DUF6452"/>
</dbReference>
<dbReference type="PROSITE" id="PS51257">
    <property type="entry name" value="PROKAR_LIPOPROTEIN"/>
    <property type="match status" value="1"/>
</dbReference>
<evidence type="ECO:0000313" key="1">
    <source>
        <dbReference type="EMBL" id="SDW79627.1"/>
    </source>
</evidence>
<dbReference type="STRING" id="762486.SAMN05444411_102193"/>
<organism evidence="1 2">
    <name type="scientific">Lutibacter oricola</name>
    <dbReference type="NCBI Taxonomy" id="762486"/>
    <lineage>
        <taxon>Bacteria</taxon>
        <taxon>Pseudomonadati</taxon>
        <taxon>Bacteroidota</taxon>
        <taxon>Flavobacteriia</taxon>
        <taxon>Flavobacteriales</taxon>
        <taxon>Flavobacteriaceae</taxon>
        <taxon>Lutibacter</taxon>
    </lineage>
</organism>
<accession>A0A1H2WGG1</accession>
<reference evidence="1 2" key="1">
    <citation type="submission" date="2016-10" db="EMBL/GenBank/DDBJ databases">
        <authorList>
            <person name="de Groot N.N."/>
        </authorList>
    </citation>
    <scope>NUCLEOTIDE SEQUENCE [LARGE SCALE GENOMIC DNA]</scope>
    <source>
        <strain evidence="1 2">DSM 24956</strain>
    </source>
</reference>
<name>A0A1H2WGG1_9FLAO</name>
<proteinExistence type="predicted"/>